<dbReference type="InterPro" id="IPR036048">
    <property type="entry name" value="Interleukin_8-like_sf"/>
</dbReference>
<protein>
    <recommendedName>
        <fullName evidence="3">Chemokine interleukin-8-like domain-containing protein</fullName>
    </recommendedName>
</protein>
<keyword evidence="1" id="KW-0202">Cytokine</keyword>
<evidence type="ECO:0000256" key="1">
    <source>
        <dbReference type="ARBA" id="ARBA00022514"/>
    </source>
</evidence>
<gene>
    <name evidence="4" type="ORF">AALO_G00213090</name>
</gene>
<dbReference type="Gene3D" id="2.40.50.40">
    <property type="match status" value="1"/>
</dbReference>
<sequence length="104" mass="11903">MIPTLSQHQIFSMLLLATLLLNCTLGVWAQDSKTETCCEKKPSPSRIKTEITDCIDHPKTDGCYDAIIFTSQGNQYCTPRRARWVRQKMRELDQEGRPCRKANA</sequence>
<feature type="signal peptide" evidence="2">
    <location>
        <begin position="1"/>
        <end position="29"/>
    </location>
</feature>
<organism evidence="4 5">
    <name type="scientific">Alosa alosa</name>
    <name type="common">allis shad</name>
    <dbReference type="NCBI Taxonomy" id="278164"/>
    <lineage>
        <taxon>Eukaryota</taxon>
        <taxon>Metazoa</taxon>
        <taxon>Chordata</taxon>
        <taxon>Craniata</taxon>
        <taxon>Vertebrata</taxon>
        <taxon>Euteleostomi</taxon>
        <taxon>Actinopterygii</taxon>
        <taxon>Neopterygii</taxon>
        <taxon>Teleostei</taxon>
        <taxon>Clupei</taxon>
        <taxon>Clupeiformes</taxon>
        <taxon>Clupeoidei</taxon>
        <taxon>Clupeidae</taxon>
        <taxon>Alosa</taxon>
    </lineage>
</organism>
<keyword evidence="5" id="KW-1185">Reference proteome</keyword>
<name>A0AAV6G064_9TELE</name>
<evidence type="ECO:0000256" key="2">
    <source>
        <dbReference type="SAM" id="SignalP"/>
    </source>
</evidence>
<dbReference type="Pfam" id="PF00048">
    <property type="entry name" value="IL8"/>
    <property type="match status" value="1"/>
</dbReference>
<dbReference type="GO" id="GO:0006955">
    <property type="term" value="P:immune response"/>
    <property type="evidence" value="ECO:0007669"/>
    <property type="project" value="InterPro"/>
</dbReference>
<dbReference type="SUPFAM" id="SSF54117">
    <property type="entry name" value="Interleukin 8-like chemokines"/>
    <property type="match status" value="1"/>
</dbReference>
<comment type="caution">
    <text evidence="4">The sequence shown here is derived from an EMBL/GenBank/DDBJ whole genome shotgun (WGS) entry which is preliminary data.</text>
</comment>
<evidence type="ECO:0000259" key="3">
    <source>
        <dbReference type="Pfam" id="PF00048"/>
    </source>
</evidence>
<accession>A0AAV6G064</accession>
<feature type="domain" description="Chemokine interleukin-8-like" evidence="3">
    <location>
        <begin position="36"/>
        <end position="92"/>
    </location>
</feature>
<dbReference type="AlphaFoldDB" id="A0AAV6G064"/>
<evidence type="ECO:0000313" key="5">
    <source>
        <dbReference type="Proteomes" id="UP000823561"/>
    </source>
</evidence>
<reference evidence="4" key="1">
    <citation type="submission" date="2020-10" db="EMBL/GenBank/DDBJ databases">
        <title>Chromosome-scale genome assembly of the Allis shad, Alosa alosa.</title>
        <authorList>
            <person name="Margot Z."/>
            <person name="Christophe K."/>
            <person name="Cabau C."/>
            <person name="Louis A."/>
            <person name="Berthelot C."/>
            <person name="Parey E."/>
            <person name="Roest Crollius H."/>
            <person name="Montfort J."/>
            <person name="Robinson-Rechavi M."/>
            <person name="Bucao C."/>
            <person name="Bouchez O."/>
            <person name="Gislard M."/>
            <person name="Lluch J."/>
            <person name="Milhes M."/>
            <person name="Lampietro C."/>
            <person name="Lopez Roques C."/>
            <person name="Donnadieu C."/>
            <person name="Braasch I."/>
            <person name="Desvignes T."/>
            <person name="Postlethwait J."/>
            <person name="Bobe J."/>
            <person name="Guiguen Y."/>
        </authorList>
    </citation>
    <scope>NUCLEOTIDE SEQUENCE</scope>
    <source>
        <strain evidence="4">M-15738</strain>
        <tissue evidence="4">Blood</tissue>
    </source>
</reference>
<dbReference type="GO" id="GO:0005615">
    <property type="term" value="C:extracellular space"/>
    <property type="evidence" value="ECO:0007669"/>
    <property type="project" value="UniProtKB-KW"/>
</dbReference>
<proteinExistence type="predicted"/>
<dbReference type="EMBL" id="JADWDJ010000016">
    <property type="protein sequence ID" value="KAG5268484.1"/>
    <property type="molecule type" value="Genomic_DNA"/>
</dbReference>
<dbReference type="Proteomes" id="UP000823561">
    <property type="component" value="Chromosome 16"/>
</dbReference>
<dbReference type="GO" id="GO:0008009">
    <property type="term" value="F:chemokine activity"/>
    <property type="evidence" value="ECO:0007669"/>
    <property type="project" value="InterPro"/>
</dbReference>
<evidence type="ECO:0000313" key="4">
    <source>
        <dbReference type="EMBL" id="KAG5268484.1"/>
    </source>
</evidence>
<keyword evidence="2" id="KW-0732">Signal</keyword>
<dbReference type="InterPro" id="IPR001811">
    <property type="entry name" value="Chemokine_IL8-like_dom"/>
</dbReference>
<feature type="chain" id="PRO_5043764516" description="Chemokine interleukin-8-like domain-containing protein" evidence="2">
    <location>
        <begin position="30"/>
        <end position="104"/>
    </location>
</feature>